<feature type="domain" description="RING-type" evidence="3">
    <location>
        <begin position="267"/>
        <end position="309"/>
    </location>
</feature>
<dbReference type="InterPro" id="IPR001841">
    <property type="entry name" value="Znf_RING"/>
</dbReference>
<protein>
    <recommendedName>
        <fullName evidence="3">RING-type domain-containing protein</fullName>
    </recommendedName>
</protein>
<dbReference type="InterPro" id="IPR039780">
    <property type="entry name" value="Mot2"/>
</dbReference>
<dbReference type="Pfam" id="PF14570">
    <property type="entry name" value="zf-RING_4"/>
    <property type="match status" value="1"/>
</dbReference>
<dbReference type="SUPFAM" id="SSF57850">
    <property type="entry name" value="RING/U-box"/>
    <property type="match status" value="1"/>
</dbReference>
<dbReference type="PANTHER" id="PTHR12603:SF0">
    <property type="entry name" value="CCR4-NOT TRANSCRIPTION COMPLEX SUBUNIT 4"/>
    <property type="match status" value="1"/>
</dbReference>
<dbReference type="GO" id="GO:0016567">
    <property type="term" value="P:protein ubiquitination"/>
    <property type="evidence" value="ECO:0007669"/>
    <property type="project" value="TreeGrafter"/>
</dbReference>
<feature type="compositionally biased region" description="Basic residues" evidence="2">
    <location>
        <begin position="21"/>
        <end position="34"/>
    </location>
</feature>
<sequence length="343" mass="36655">MGFDAMANDASAHASNPKDAAKKKRGNRSAKLKQCKLDARREQWLSQVKSNKDGKITSTCAVSPSVASPHSHPPLSQTGKDGAETRRRREEDERDDSSLHEMSDLDSPTHSPTSNASANPSRNARSIINILSSSGSSIGSSSRSVSDEEEEEAGKRDQGEDGGVLDDWEAVADALTAGNDPGGLESGPQMAQADPVASPGSADVGPCHRASTHPEPVCRAPRAWRPDDAFRPQSLPSISKQRSFTMGMERHWGGPSQKGILSLPSSCPICCEDLDSTDSSFLPCSCGFRLCLFCHKRILEADGRCPGCRKQYDTAPGGIDGNGGAVPLLPLRLYRSCSMSSRY</sequence>
<accession>A0A6V7P6W3</accession>
<dbReference type="FunFam" id="3.30.40.10:FF:000383">
    <property type="entry name" value="RING/U-box superfamily protein"/>
    <property type="match status" value="1"/>
</dbReference>
<keyword evidence="1" id="KW-0479">Metal-binding</keyword>
<feature type="compositionally biased region" description="Polar residues" evidence="2">
    <location>
        <begin position="106"/>
        <end position="124"/>
    </location>
</feature>
<dbReference type="CDD" id="cd16618">
    <property type="entry name" value="mRING-HC-C4C4_CNOT4"/>
    <property type="match status" value="1"/>
</dbReference>
<evidence type="ECO:0000259" key="3">
    <source>
        <dbReference type="PROSITE" id="PS50089"/>
    </source>
</evidence>
<evidence type="ECO:0000256" key="2">
    <source>
        <dbReference type="SAM" id="MobiDB-lite"/>
    </source>
</evidence>
<dbReference type="InterPro" id="IPR013083">
    <property type="entry name" value="Znf_RING/FYVE/PHD"/>
</dbReference>
<dbReference type="GO" id="GO:0008270">
    <property type="term" value="F:zinc ion binding"/>
    <property type="evidence" value="ECO:0007669"/>
    <property type="project" value="UniProtKB-KW"/>
</dbReference>
<keyword evidence="1" id="KW-0862">Zinc</keyword>
<keyword evidence="1" id="KW-0863">Zinc-finger</keyword>
<feature type="compositionally biased region" description="Basic and acidic residues" evidence="2">
    <location>
        <begin position="81"/>
        <end position="103"/>
    </location>
</feature>
<dbReference type="AlphaFoldDB" id="A0A6V7P6W3"/>
<dbReference type="Gene3D" id="3.30.40.10">
    <property type="entry name" value="Zinc/RING finger domain, C3HC4 (zinc finger)"/>
    <property type="match status" value="1"/>
</dbReference>
<dbReference type="PANTHER" id="PTHR12603">
    <property type="entry name" value="CCR4-NOT TRANSCRIPTION COMPLEX RELATED"/>
    <property type="match status" value="1"/>
</dbReference>
<gene>
    <name evidence="4" type="ORF">CB5_LOCUS9786</name>
</gene>
<evidence type="ECO:0000313" key="4">
    <source>
        <dbReference type="EMBL" id="CAD1826575.1"/>
    </source>
</evidence>
<name>A0A6V7P6W3_ANACO</name>
<dbReference type="GO" id="GO:0004842">
    <property type="term" value="F:ubiquitin-protein transferase activity"/>
    <property type="evidence" value="ECO:0007669"/>
    <property type="project" value="InterPro"/>
</dbReference>
<evidence type="ECO:0000256" key="1">
    <source>
        <dbReference type="PROSITE-ProRule" id="PRU00175"/>
    </source>
</evidence>
<dbReference type="GO" id="GO:0030014">
    <property type="term" value="C:CCR4-NOT complex"/>
    <property type="evidence" value="ECO:0007669"/>
    <property type="project" value="InterPro"/>
</dbReference>
<feature type="compositionally biased region" description="Low complexity" evidence="2">
    <location>
        <begin position="61"/>
        <end position="74"/>
    </location>
</feature>
<feature type="region of interest" description="Disordered" evidence="2">
    <location>
        <begin position="1"/>
        <end position="220"/>
    </location>
</feature>
<dbReference type="EMBL" id="LR862145">
    <property type="protein sequence ID" value="CAD1826575.1"/>
    <property type="molecule type" value="Genomic_DNA"/>
</dbReference>
<dbReference type="InterPro" id="IPR039515">
    <property type="entry name" value="NOT4_mRING-HC-C4C4"/>
</dbReference>
<dbReference type="PROSITE" id="PS50089">
    <property type="entry name" value="ZF_RING_2"/>
    <property type="match status" value="1"/>
</dbReference>
<reference evidence="4" key="1">
    <citation type="submission" date="2020-07" db="EMBL/GenBank/DDBJ databases">
        <authorList>
            <person name="Lin J."/>
        </authorList>
    </citation>
    <scope>NUCLEOTIDE SEQUENCE</scope>
</reference>
<feature type="compositionally biased region" description="Low complexity" evidence="2">
    <location>
        <begin position="126"/>
        <end position="144"/>
    </location>
</feature>
<organism evidence="4">
    <name type="scientific">Ananas comosus var. bracteatus</name>
    <name type="common">red pineapple</name>
    <dbReference type="NCBI Taxonomy" id="296719"/>
    <lineage>
        <taxon>Eukaryota</taxon>
        <taxon>Viridiplantae</taxon>
        <taxon>Streptophyta</taxon>
        <taxon>Embryophyta</taxon>
        <taxon>Tracheophyta</taxon>
        <taxon>Spermatophyta</taxon>
        <taxon>Magnoliopsida</taxon>
        <taxon>Liliopsida</taxon>
        <taxon>Poales</taxon>
        <taxon>Bromeliaceae</taxon>
        <taxon>Bromelioideae</taxon>
        <taxon>Ananas</taxon>
    </lineage>
</organism>
<proteinExistence type="predicted"/>